<dbReference type="PROSITE" id="PS51186">
    <property type="entry name" value="GNAT"/>
    <property type="match status" value="1"/>
</dbReference>
<organism evidence="4 5">
    <name type="scientific">Saccharothrix carnea</name>
    <dbReference type="NCBI Taxonomy" id="1280637"/>
    <lineage>
        <taxon>Bacteria</taxon>
        <taxon>Bacillati</taxon>
        <taxon>Actinomycetota</taxon>
        <taxon>Actinomycetes</taxon>
        <taxon>Pseudonocardiales</taxon>
        <taxon>Pseudonocardiaceae</taxon>
        <taxon>Saccharothrix</taxon>
    </lineage>
</organism>
<evidence type="ECO:0000313" key="5">
    <source>
        <dbReference type="Proteomes" id="UP000241118"/>
    </source>
</evidence>
<evidence type="ECO:0000256" key="2">
    <source>
        <dbReference type="ARBA" id="ARBA00023315"/>
    </source>
</evidence>
<dbReference type="AlphaFoldDB" id="A0A2P8ICI1"/>
<dbReference type="CDD" id="cd04301">
    <property type="entry name" value="NAT_SF"/>
    <property type="match status" value="1"/>
</dbReference>
<evidence type="ECO:0000259" key="3">
    <source>
        <dbReference type="PROSITE" id="PS51186"/>
    </source>
</evidence>
<dbReference type="Pfam" id="PF00583">
    <property type="entry name" value="Acetyltransf_1"/>
    <property type="match status" value="1"/>
</dbReference>
<name>A0A2P8ICI1_SACCR</name>
<dbReference type="PANTHER" id="PTHR43877:SF2">
    <property type="entry name" value="AMINOALKYLPHOSPHONATE N-ACETYLTRANSFERASE-RELATED"/>
    <property type="match status" value="1"/>
</dbReference>
<dbReference type="EMBL" id="PYAX01000004">
    <property type="protein sequence ID" value="PSL56174.1"/>
    <property type="molecule type" value="Genomic_DNA"/>
</dbReference>
<evidence type="ECO:0000313" key="4">
    <source>
        <dbReference type="EMBL" id="PSL56174.1"/>
    </source>
</evidence>
<sequence length="316" mass="33999">MCAMDALPAGHTVRPPRPEDAELILGLVHAYTTAVIGFADYTLEDMCDELRRPGFDLERDAWLVLGPAGEPVGYATANGKSGSDEVDVDVVSADPAIADWLFTRVLDRAREIGRAGGHDGVTVDQGVYRDDTALRTRVAALGFEAGTTFHRMRIDHVGDVPPPAPVPGLVLRQGVDPAVRRTAHEVWNASFAGQFGFVPKSYDAWHADLDSKSIFDWSGLWLAELDGRPAGFATCTDQFADEDCGYVGHLGVLAEARGRGVAKHLLGHAFHLDASAGRVGTILHVDSNNPTPALGLYESVGMRPVLVIDVWRGRLA</sequence>
<dbReference type="Proteomes" id="UP000241118">
    <property type="component" value="Unassembled WGS sequence"/>
</dbReference>
<keyword evidence="1" id="KW-0808">Transferase</keyword>
<accession>A0A2P8ICI1</accession>
<feature type="domain" description="N-acetyltransferase" evidence="3">
    <location>
        <begin position="177"/>
        <end position="316"/>
    </location>
</feature>
<keyword evidence="5" id="KW-1185">Reference proteome</keyword>
<dbReference type="InterPro" id="IPR000182">
    <property type="entry name" value="GNAT_dom"/>
</dbReference>
<dbReference type="InterPro" id="IPR050832">
    <property type="entry name" value="Bact_Acetyltransf"/>
</dbReference>
<dbReference type="Gene3D" id="3.40.630.30">
    <property type="match status" value="1"/>
</dbReference>
<dbReference type="SUPFAM" id="SSF55729">
    <property type="entry name" value="Acyl-CoA N-acyltransferases (Nat)"/>
    <property type="match status" value="2"/>
</dbReference>
<evidence type="ECO:0000256" key="1">
    <source>
        <dbReference type="ARBA" id="ARBA00022679"/>
    </source>
</evidence>
<dbReference type="InterPro" id="IPR016181">
    <property type="entry name" value="Acyl_CoA_acyltransferase"/>
</dbReference>
<dbReference type="GO" id="GO:0016747">
    <property type="term" value="F:acyltransferase activity, transferring groups other than amino-acyl groups"/>
    <property type="evidence" value="ECO:0007669"/>
    <property type="project" value="InterPro"/>
</dbReference>
<reference evidence="4 5" key="1">
    <citation type="submission" date="2018-03" db="EMBL/GenBank/DDBJ databases">
        <title>Genomic Encyclopedia of Type Strains, Phase III (KMG-III): the genomes of soil and plant-associated and newly described type strains.</title>
        <authorList>
            <person name="Whitman W."/>
        </authorList>
    </citation>
    <scope>NUCLEOTIDE SEQUENCE [LARGE SCALE GENOMIC DNA]</scope>
    <source>
        <strain evidence="4 5">CGMCC 4.7097</strain>
    </source>
</reference>
<protein>
    <submittedName>
        <fullName evidence="4">Ribosomal protein S18 acetylase RimI-like enzyme</fullName>
    </submittedName>
</protein>
<gene>
    <name evidence="4" type="ORF">B0I31_104465</name>
</gene>
<dbReference type="PANTHER" id="PTHR43877">
    <property type="entry name" value="AMINOALKYLPHOSPHONATE N-ACETYLTRANSFERASE-RELATED-RELATED"/>
    <property type="match status" value="1"/>
</dbReference>
<dbReference type="GO" id="GO:0005840">
    <property type="term" value="C:ribosome"/>
    <property type="evidence" value="ECO:0007669"/>
    <property type="project" value="UniProtKB-KW"/>
</dbReference>
<proteinExistence type="predicted"/>
<keyword evidence="2" id="KW-0012">Acyltransferase</keyword>
<keyword evidence="4" id="KW-0687">Ribonucleoprotein</keyword>
<comment type="caution">
    <text evidence="4">The sequence shown here is derived from an EMBL/GenBank/DDBJ whole genome shotgun (WGS) entry which is preliminary data.</text>
</comment>
<keyword evidence="4" id="KW-0689">Ribosomal protein</keyword>